<protein>
    <submittedName>
        <fullName evidence="1">Uncharacterized protein</fullName>
    </submittedName>
</protein>
<gene>
    <name evidence="1" type="ORF">CDAR_611351</name>
</gene>
<evidence type="ECO:0000313" key="2">
    <source>
        <dbReference type="Proteomes" id="UP001054837"/>
    </source>
</evidence>
<organism evidence="1 2">
    <name type="scientific">Caerostris darwini</name>
    <dbReference type="NCBI Taxonomy" id="1538125"/>
    <lineage>
        <taxon>Eukaryota</taxon>
        <taxon>Metazoa</taxon>
        <taxon>Ecdysozoa</taxon>
        <taxon>Arthropoda</taxon>
        <taxon>Chelicerata</taxon>
        <taxon>Arachnida</taxon>
        <taxon>Araneae</taxon>
        <taxon>Araneomorphae</taxon>
        <taxon>Entelegynae</taxon>
        <taxon>Araneoidea</taxon>
        <taxon>Araneidae</taxon>
        <taxon>Caerostris</taxon>
    </lineage>
</organism>
<comment type="caution">
    <text evidence="1">The sequence shown here is derived from an EMBL/GenBank/DDBJ whole genome shotgun (WGS) entry which is preliminary data.</text>
</comment>
<reference evidence="1 2" key="1">
    <citation type="submission" date="2021-06" db="EMBL/GenBank/DDBJ databases">
        <title>Caerostris darwini draft genome.</title>
        <authorList>
            <person name="Kono N."/>
            <person name="Arakawa K."/>
        </authorList>
    </citation>
    <scope>NUCLEOTIDE SEQUENCE [LARGE SCALE GENOMIC DNA]</scope>
</reference>
<dbReference type="AlphaFoldDB" id="A0AAV4UQF7"/>
<dbReference type="Proteomes" id="UP001054837">
    <property type="component" value="Unassembled WGS sequence"/>
</dbReference>
<keyword evidence="2" id="KW-1185">Reference proteome</keyword>
<accession>A0AAV4UQF7</accession>
<proteinExistence type="predicted"/>
<dbReference type="EMBL" id="BPLQ01011732">
    <property type="protein sequence ID" value="GIY59982.1"/>
    <property type="molecule type" value="Genomic_DNA"/>
</dbReference>
<name>A0AAV4UQF7_9ARAC</name>
<sequence length="140" mass="15829">MWNEFKISSHMPSWISGPQFRLFAPPHTMTWDGGISIKNKLSSGFFFMSVISDDKGFWITDHPLPRLPLKVHEEKQKEKKHRGLSILAQRTSTSNETCGAKCGMIFKSDPADAFVDQWTAILSVRATTHDDAGRGDIHQK</sequence>
<evidence type="ECO:0000313" key="1">
    <source>
        <dbReference type="EMBL" id="GIY59982.1"/>
    </source>
</evidence>